<feature type="domain" description="VOC" evidence="1">
    <location>
        <begin position="5"/>
        <end position="133"/>
    </location>
</feature>
<dbReference type="AlphaFoldDB" id="A0A6J4R8S2"/>
<protein>
    <submittedName>
        <fullName evidence="2">Glyoxalase family protein</fullName>
    </submittedName>
</protein>
<sequence>MQLGGLHHVTAVTTRAAENVAFYTGVLGMRLVKKTVNQDDVSAYHLFYGDELGRPGTEVTFFDWPHLRVAPNHAGAGEISATELRVRGSEALDWWAGHLTEHGVQHTGVKERDGRLFIGFTDAEGQRLRLADDGGEGVAGGIPWADSSVPAEFGIRGLGMVDLTVRELGPTAWVLAEALGFRLVGEHEEGEDRVAVFEVGAGGPGSLVRVIEQPDAPPAHLGRGGVHHVAFRTANDEEQRLWRERLRAMGLGVTPQIDRYYFRSIYFREPGGILFEIATDGPGFATDEDATHLGERLSLPPFLEGRREEIEGRLEPIPVAGGASRR</sequence>
<dbReference type="EMBL" id="CADCVE010000110">
    <property type="protein sequence ID" value="CAA9467314.1"/>
    <property type="molecule type" value="Genomic_DNA"/>
</dbReference>
<name>A0A6J4R8S2_9ACTN</name>
<reference evidence="2" key="1">
    <citation type="submission" date="2020-02" db="EMBL/GenBank/DDBJ databases">
        <authorList>
            <person name="Meier V. D."/>
        </authorList>
    </citation>
    <scope>NUCLEOTIDE SEQUENCE</scope>
    <source>
        <strain evidence="2">AVDCRST_MAG28</strain>
    </source>
</reference>
<evidence type="ECO:0000259" key="1">
    <source>
        <dbReference type="PROSITE" id="PS51819"/>
    </source>
</evidence>
<dbReference type="InterPro" id="IPR037523">
    <property type="entry name" value="VOC_core"/>
</dbReference>
<proteinExistence type="predicted"/>
<dbReference type="InterPro" id="IPR052537">
    <property type="entry name" value="Extradiol_RC_dioxygenase"/>
</dbReference>
<dbReference type="Pfam" id="PF00903">
    <property type="entry name" value="Glyoxalase"/>
    <property type="match status" value="2"/>
</dbReference>
<dbReference type="PANTHER" id="PTHR36110:SF4">
    <property type="entry name" value="RING-CLEAVING DIOXYGENASE MHQA-RELATED"/>
    <property type="match status" value="1"/>
</dbReference>
<dbReference type="SUPFAM" id="SSF54593">
    <property type="entry name" value="Glyoxalase/Bleomycin resistance protein/Dihydroxybiphenyl dioxygenase"/>
    <property type="match status" value="1"/>
</dbReference>
<evidence type="ECO:0000313" key="2">
    <source>
        <dbReference type="EMBL" id="CAA9467314.1"/>
    </source>
</evidence>
<dbReference type="InterPro" id="IPR029068">
    <property type="entry name" value="Glyas_Bleomycin-R_OHBP_Dase"/>
</dbReference>
<dbReference type="InterPro" id="IPR004360">
    <property type="entry name" value="Glyas_Fos-R_dOase_dom"/>
</dbReference>
<gene>
    <name evidence="2" type="ORF">AVDCRST_MAG28-4225</name>
</gene>
<dbReference type="PROSITE" id="PS51819">
    <property type="entry name" value="VOC"/>
    <property type="match status" value="2"/>
</dbReference>
<dbReference type="PANTHER" id="PTHR36110">
    <property type="entry name" value="RING-CLEAVING DIOXYGENASE MHQE-RELATED"/>
    <property type="match status" value="1"/>
</dbReference>
<dbReference type="Gene3D" id="3.10.180.10">
    <property type="entry name" value="2,3-Dihydroxybiphenyl 1,2-Dioxygenase, domain 1"/>
    <property type="match status" value="2"/>
</dbReference>
<feature type="domain" description="VOC" evidence="1">
    <location>
        <begin position="157"/>
        <end position="280"/>
    </location>
</feature>
<accession>A0A6J4R8S2</accession>
<dbReference type="CDD" id="cd08347">
    <property type="entry name" value="PcpA_C_like"/>
    <property type="match status" value="1"/>
</dbReference>
<organism evidence="2">
    <name type="scientific">uncultured Rubrobacteraceae bacterium</name>
    <dbReference type="NCBI Taxonomy" id="349277"/>
    <lineage>
        <taxon>Bacteria</taxon>
        <taxon>Bacillati</taxon>
        <taxon>Actinomycetota</taxon>
        <taxon>Rubrobacteria</taxon>
        <taxon>Rubrobacterales</taxon>
        <taxon>Rubrobacteraceae</taxon>
        <taxon>environmental samples</taxon>
    </lineage>
</organism>